<dbReference type="AlphaFoldDB" id="A0A2M7CIW4"/>
<dbReference type="Pfam" id="PF04865">
    <property type="entry name" value="Baseplate_J"/>
    <property type="match status" value="1"/>
</dbReference>
<gene>
    <name evidence="4" type="ORF">COS38_01000</name>
</gene>
<feature type="region of interest" description="Disordered" evidence="1">
    <location>
        <begin position="172"/>
        <end position="196"/>
    </location>
</feature>
<evidence type="ECO:0000256" key="2">
    <source>
        <dbReference type="SAM" id="Phobius"/>
    </source>
</evidence>
<protein>
    <recommendedName>
        <fullName evidence="3">Baseplate protein J-like barrel domain-containing protein</fullName>
    </recommendedName>
</protein>
<dbReference type="EMBL" id="PEUM01000023">
    <property type="protein sequence ID" value="PIV25564.1"/>
    <property type="molecule type" value="Genomic_DNA"/>
</dbReference>
<evidence type="ECO:0000256" key="1">
    <source>
        <dbReference type="SAM" id="MobiDB-lite"/>
    </source>
</evidence>
<evidence type="ECO:0000313" key="4">
    <source>
        <dbReference type="EMBL" id="PIV25564.1"/>
    </source>
</evidence>
<keyword evidence="2" id="KW-0472">Membrane</keyword>
<accession>A0A2M7CIW4</accession>
<keyword evidence="2" id="KW-1133">Transmembrane helix</keyword>
<comment type="caution">
    <text evidence="4">The sequence shown here is derived from an EMBL/GenBank/DDBJ whole genome shotgun (WGS) entry which is preliminary data.</text>
</comment>
<reference evidence="5" key="1">
    <citation type="submission" date="2017-09" db="EMBL/GenBank/DDBJ databases">
        <title>Depth-based differentiation of microbial function through sediment-hosted aquifers and enrichment of novel symbionts in the deep terrestrial subsurface.</title>
        <authorList>
            <person name="Probst A.J."/>
            <person name="Ladd B."/>
            <person name="Jarett J.K."/>
            <person name="Geller-Mcgrath D.E."/>
            <person name="Sieber C.M.K."/>
            <person name="Emerson J.B."/>
            <person name="Anantharaman K."/>
            <person name="Thomas B.C."/>
            <person name="Malmstrom R."/>
            <person name="Stieglmeier M."/>
            <person name="Klingl A."/>
            <person name="Woyke T."/>
            <person name="Ryan C.M."/>
            <person name="Banfield J.F."/>
        </authorList>
    </citation>
    <scope>NUCLEOTIDE SEQUENCE [LARGE SCALE GENOMIC DNA]</scope>
</reference>
<organism evidence="4 5">
    <name type="scientific">Candidatus Berkelbacteria bacterium CG03_land_8_20_14_0_80_40_36</name>
    <dbReference type="NCBI Taxonomy" id="1974509"/>
    <lineage>
        <taxon>Bacteria</taxon>
        <taxon>Candidatus Berkelbacteria</taxon>
    </lineage>
</organism>
<feature type="domain" description="Baseplate protein J-like barrel" evidence="3">
    <location>
        <begin position="320"/>
        <end position="387"/>
    </location>
</feature>
<sequence>MSEEKNTNRENIFIESDEEIPSIISKIKNSDTDKISLVIPRNSSLTQGLVNLKIIKKQVLAMGKKLTIVTCDAVGQNLASQLDIEVYENIASREPVKDERRVKPRDEVLKIDKSSSSAPVAIHHFQEGGEEGQENLVGELESAEDASAGSGANELLKKPQELPVTVPLDDYARSRHFSPDGKSPEKILSREEPERYESQTVHLGKPKLGRINIPRIRLGRFKPVKLGISFVFIILVLGLVYLFTPRAKLTFVVLGESFADSLNLEVDSSVKVPSVKEMKIPGHLLEAQKESEGTFSSSGKKNVGEKARGKVTLKNSWHQDPQVILAGTVLTKDDLQFLTIEDATVPGATLTLSNGQVATNAGVKDVLIEAQAAGESYNVKAGKFEILSFPAEKRVKFFGESQADLSGGSTREVKVVSSEDIEKAKQDILAKIKDDMKKEMREKNQDKTILDDAIEFNILKEAPSVSVNTEAENFKMTLSAQGSALSFDKNAFKQTFIDIVKTRLPAGKDLRVQGSDEIATSVKNLDLEDKKMVLTGEIKTRVSPLVDEQKLKKAVFGKKASEAKAVLEADPAVEEAKIELTPVWLLYRLPYFAFQYQCNVEYKEK</sequence>
<dbReference type="Proteomes" id="UP000229966">
    <property type="component" value="Unassembled WGS sequence"/>
</dbReference>
<evidence type="ECO:0000313" key="5">
    <source>
        <dbReference type="Proteomes" id="UP000229966"/>
    </source>
</evidence>
<evidence type="ECO:0000259" key="3">
    <source>
        <dbReference type="Pfam" id="PF04865"/>
    </source>
</evidence>
<feature type="transmembrane region" description="Helical" evidence="2">
    <location>
        <begin position="224"/>
        <end position="243"/>
    </location>
</feature>
<name>A0A2M7CIW4_9BACT</name>
<keyword evidence="2" id="KW-0812">Transmembrane</keyword>
<dbReference type="InterPro" id="IPR006949">
    <property type="entry name" value="Barrel_Baseplate_J-like"/>
</dbReference>
<proteinExistence type="predicted"/>